<dbReference type="Proteomes" id="UP001207736">
    <property type="component" value="Unassembled WGS sequence"/>
</dbReference>
<gene>
    <name evidence="1" type="ORF">RCZ15_25330</name>
    <name evidence="2" type="ORF">RCZ16_26600</name>
</gene>
<evidence type="ECO:0000313" key="2">
    <source>
        <dbReference type="EMBL" id="GJM54344.1"/>
    </source>
</evidence>
<proteinExistence type="predicted"/>
<protein>
    <submittedName>
        <fullName evidence="1">Uncharacterized protein</fullName>
    </submittedName>
</protein>
<comment type="caution">
    <text evidence="1">The sequence shown here is derived from an EMBL/GenBank/DDBJ whole genome shotgun (WGS) entry which is preliminary data.</text>
</comment>
<dbReference type="AlphaFoldDB" id="A0AAV5AZR7"/>
<accession>A0AAV5AZR7</accession>
<dbReference type="RefSeq" id="WP_264847825.1">
    <property type="nucleotide sequence ID" value="NZ_BPMA01000090.1"/>
</dbReference>
<keyword evidence="4" id="KW-1185">Reference proteome</keyword>
<evidence type="ECO:0000313" key="1">
    <source>
        <dbReference type="EMBL" id="GJM51560.1"/>
    </source>
</evidence>
<sequence length="68" mass="7760">MCKSNKKHNKYNAPAVNKIAEKYGYTARYIRQCLSGSRGGVMAVRVVEDYILMKNEIEKATHKIVNKV</sequence>
<name>A0AAV5AZR7_9FLAO</name>
<evidence type="ECO:0000313" key="3">
    <source>
        <dbReference type="Proteomes" id="UP001207736"/>
    </source>
</evidence>
<dbReference type="EMBL" id="BQKB01000099">
    <property type="protein sequence ID" value="GJM54344.1"/>
    <property type="molecule type" value="Genomic_DNA"/>
</dbReference>
<evidence type="ECO:0000313" key="4">
    <source>
        <dbReference type="Proteomes" id="UP001208692"/>
    </source>
</evidence>
<organism evidence="1 3">
    <name type="scientific">Capnocytophaga catalasegens</name>
    <dbReference type="NCBI Taxonomy" id="1004260"/>
    <lineage>
        <taxon>Bacteria</taxon>
        <taxon>Pseudomonadati</taxon>
        <taxon>Bacteroidota</taxon>
        <taxon>Flavobacteriia</taxon>
        <taxon>Flavobacteriales</taxon>
        <taxon>Flavobacteriaceae</taxon>
        <taxon>Capnocytophaga</taxon>
    </lineage>
</organism>
<dbReference type="Proteomes" id="UP001208692">
    <property type="component" value="Unassembled WGS sequence"/>
</dbReference>
<reference evidence="1 4" key="1">
    <citation type="submission" date="2021-11" db="EMBL/GenBank/DDBJ databases">
        <title>Draft genome sequence of Capnocytophaga sp. strain KC07075 isolated from cat oral cavity.</title>
        <authorList>
            <person name="Suzuki M."/>
            <person name="Imaoka K."/>
            <person name="Kimura M."/>
            <person name="Morikawa S."/>
            <person name="Maeda K."/>
        </authorList>
    </citation>
    <scope>NUCLEOTIDE SEQUENCE</scope>
    <source>
        <strain evidence="1">KC07075</strain>
        <strain evidence="2 4">KC07079</strain>
    </source>
</reference>
<dbReference type="EMBL" id="BQKA01000065">
    <property type="protein sequence ID" value="GJM51560.1"/>
    <property type="molecule type" value="Genomic_DNA"/>
</dbReference>